<organism evidence="2">
    <name type="scientific">Tanacetum cinerariifolium</name>
    <name type="common">Dalmatian daisy</name>
    <name type="synonym">Chrysanthemum cinerariifolium</name>
    <dbReference type="NCBI Taxonomy" id="118510"/>
    <lineage>
        <taxon>Eukaryota</taxon>
        <taxon>Viridiplantae</taxon>
        <taxon>Streptophyta</taxon>
        <taxon>Embryophyta</taxon>
        <taxon>Tracheophyta</taxon>
        <taxon>Spermatophyta</taxon>
        <taxon>Magnoliopsida</taxon>
        <taxon>eudicotyledons</taxon>
        <taxon>Gunneridae</taxon>
        <taxon>Pentapetalae</taxon>
        <taxon>asterids</taxon>
        <taxon>campanulids</taxon>
        <taxon>Asterales</taxon>
        <taxon>Asteraceae</taxon>
        <taxon>Asteroideae</taxon>
        <taxon>Anthemideae</taxon>
        <taxon>Anthemidinae</taxon>
        <taxon>Tanacetum</taxon>
    </lineage>
</organism>
<protein>
    <submittedName>
        <fullName evidence="2">Uncharacterized protein</fullName>
    </submittedName>
</protein>
<feature type="compositionally biased region" description="Polar residues" evidence="1">
    <location>
        <begin position="185"/>
        <end position="198"/>
    </location>
</feature>
<feature type="compositionally biased region" description="Acidic residues" evidence="1">
    <location>
        <begin position="259"/>
        <end position="288"/>
    </location>
</feature>
<feature type="region of interest" description="Disordered" evidence="1">
    <location>
        <begin position="176"/>
        <end position="219"/>
    </location>
</feature>
<sequence length="367" mass="41767">MTTTAAQQVTLDNALVPPEKQVKIGKCNMRINPAKTQKEPTYQVVLDALAVTTCYPAFLITADVLEIYMHHFWFTINKKDSTSYWFKIDKKRSKIFMHTAQDDTILGPMRFVSKADDYQVYEALLPKVMTNQKMRASPAYKTYLALAIGAAIPKKAQKFKKPASPSKKKNLVIVEEPEPAKKVVPSNNPSRKQSTGVQIQDIHGVSVSKKKAQATTDRSKGIDLFSEAALFEEVHVKKFLKRSRREQLSIKQAAQVMNGDEDAEYQQDNEEDALESDDDLQQDDDERTDSENQMTNDEDKENEDAFVHTLKDYVPTDDETKDVDEEEYERISEELYGYVNVKLTDAEHNDEEKGDADMIDVAHVQVE</sequence>
<comment type="caution">
    <text evidence="2">The sequence shown here is derived from an EMBL/GenBank/DDBJ whole genome shotgun (WGS) entry which is preliminary data.</text>
</comment>
<feature type="compositionally biased region" description="Acidic residues" evidence="1">
    <location>
        <begin position="315"/>
        <end position="328"/>
    </location>
</feature>
<gene>
    <name evidence="2" type="ORF">Tci_011975</name>
</gene>
<name>A0A6L2JTV4_TANCI</name>
<evidence type="ECO:0000313" key="2">
    <source>
        <dbReference type="EMBL" id="GEU39997.1"/>
    </source>
</evidence>
<reference evidence="2" key="1">
    <citation type="journal article" date="2019" name="Sci. Rep.">
        <title>Draft genome of Tanacetum cinerariifolium, the natural source of mosquito coil.</title>
        <authorList>
            <person name="Yamashiro T."/>
            <person name="Shiraishi A."/>
            <person name="Satake H."/>
            <person name="Nakayama K."/>
        </authorList>
    </citation>
    <scope>NUCLEOTIDE SEQUENCE</scope>
</reference>
<dbReference type="AlphaFoldDB" id="A0A6L2JTV4"/>
<accession>A0A6L2JTV4</accession>
<proteinExistence type="predicted"/>
<dbReference type="EMBL" id="BKCJ010001245">
    <property type="protein sequence ID" value="GEU39997.1"/>
    <property type="molecule type" value="Genomic_DNA"/>
</dbReference>
<evidence type="ECO:0000256" key="1">
    <source>
        <dbReference type="SAM" id="MobiDB-lite"/>
    </source>
</evidence>
<feature type="region of interest" description="Disordered" evidence="1">
    <location>
        <begin position="252"/>
        <end position="329"/>
    </location>
</feature>